<dbReference type="AlphaFoldDB" id="A0A1G4AV91"/>
<dbReference type="EMBL" id="MJBS01000129">
    <property type="protein sequence ID" value="OHE93089.1"/>
    <property type="molecule type" value="Genomic_DNA"/>
</dbReference>
<dbReference type="InterPro" id="IPR051468">
    <property type="entry name" value="Fungal_SecMetab_SDRs"/>
</dbReference>
<dbReference type="Pfam" id="PF00106">
    <property type="entry name" value="adh_short"/>
    <property type="match status" value="1"/>
</dbReference>
<comment type="caution">
    <text evidence="2">The sequence shown here is derived from an EMBL/GenBank/DDBJ whole genome shotgun (WGS) entry which is preliminary data.</text>
</comment>
<evidence type="ECO:0000313" key="3">
    <source>
        <dbReference type="Proteomes" id="UP000176998"/>
    </source>
</evidence>
<dbReference type="OrthoDB" id="9876299at2759"/>
<dbReference type="PANTHER" id="PTHR43544">
    <property type="entry name" value="SHORT-CHAIN DEHYDROGENASE/REDUCTASE"/>
    <property type="match status" value="1"/>
</dbReference>
<dbReference type="InterPro" id="IPR002347">
    <property type="entry name" value="SDR_fam"/>
</dbReference>
<name>A0A1G4AV91_9PEZI</name>
<dbReference type="RefSeq" id="XP_022470256.1">
    <property type="nucleotide sequence ID" value="XM_022623268.1"/>
</dbReference>
<accession>A0A1G4AV91</accession>
<evidence type="ECO:0000313" key="2">
    <source>
        <dbReference type="EMBL" id="OHE93089.1"/>
    </source>
</evidence>
<evidence type="ECO:0000256" key="1">
    <source>
        <dbReference type="ARBA" id="ARBA00006484"/>
    </source>
</evidence>
<dbReference type="InterPro" id="IPR036291">
    <property type="entry name" value="NAD(P)-bd_dom_sf"/>
</dbReference>
<gene>
    <name evidence="2" type="ORF">CORC01_11646</name>
</gene>
<sequence length="247" mass="26582">MATTIVLITGANRGLGKGLLQRYLALPDHIVIAGNRDPTHPTSKALNDLPRAEGSRLIVVKVDASVEKDAPDAVKELQEKYGITHLDIVIANAGISYVWPAVAEVKITDLKAHMEPNVYGVVALYQATRPLLQKSSKEPMFVPMGSTAGCIENQPPIPNAVYGPSKAAVNWLTIRMNAEEDWLNAWVLIPGWVQTDLGNAGARGLGLEKAHIGVDESCDGMMEVLAAATKEKYGGKMVAYNGNFPGW</sequence>
<protein>
    <submittedName>
        <fullName evidence="2">Aflatoxin biosynthesis ketoreductase nor-1</fullName>
    </submittedName>
</protein>
<proteinExistence type="inferred from homology"/>
<organism evidence="2 3">
    <name type="scientific">Colletotrichum orchidophilum</name>
    <dbReference type="NCBI Taxonomy" id="1209926"/>
    <lineage>
        <taxon>Eukaryota</taxon>
        <taxon>Fungi</taxon>
        <taxon>Dikarya</taxon>
        <taxon>Ascomycota</taxon>
        <taxon>Pezizomycotina</taxon>
        <taxon>Sordariomycetes</taxon>
        <taxon>Hypocreomycetidae</taxon>
        <taxon>Glomerellales</taxon>
        <taxon>Glomerellaceae</taxon>
        <taxon>Colletotrichum</taxon>
    </lineage>
</organism>
<dbReference type="SUPFAM" id="SSF51735">
    <property type="entry name" value="NAD(P)-binding Rossmann-fold domains"/>
    <property type="match status" value="1"/>
</dbReference>
<dbReference type="STRING" id="1209926.A0A1G4AV91"/>
<dbReference type="Proteomes" id="UP000176998">
    <property type="component" value="Unassembled WGS sequence"/>
</dbReference>
<dbReference type="PRINTS" id="PR00081">
    <property type="entry name" value="GDHRDH"/>
</dbReference>
<reference evidence="2 3" key="1">
    <citation type="submission" date="2016-09" db="EMBL/GenBank/DDBJ databases">
        <authorList>
            <person name="Capua I."/>
            <person name="De Benedictis P."/>
            <person name="Joannis T."/>
            <person name="Lombin L.H."/>
            <person name="Cattoli G."/>
        </authorList>
    </citation>
    <scope>NUCLEOTIDE SEQUENCE [LARGE SCALE GENOMIC DNA]</scope>
    <source>
        <strain evidence="2 3">IMI 309357</strain>
    </source>
</reference>
<keyword evidence="3" id="KW-1185">Reference proteome</keyword>
<dbReference type="GeneID" id="34564778"/>
<dbReference type="GO" id="GO:0016491">
    <property type="term" value="F:oxidoreductase activity"/>
    <property type="evidence" value="ECO:0007669"/>
    <property type="project" value="TreeGrafter"/>
</dbReference>
<comment type="similarity">
    <text evidence="1">Belongs to the short-chain dehydrogenases/reductases (SDR) family.</text>
</comment>
<dbReference type="PANTHER" id="PTHR43544:SF26">
    <property type="entry name" value="SHORT CHAIN DEHYDROGENASE_REDUCTASE FAMILY OXIDOREDUCTASE (JCVI)"/>
    <property type="match status" value="1"/>
</dbReference>
<dbReference type="Gene3D" id="3.40.50.720">
    <property type="entry name" value="NAD(P)-binding Rossmann-like Domain"/>
    <property type="match status" value="1"/>
</dbReference>
<dbReference type="GO" id="GO:0005737">
    <property type="term" value="C:cytoplasm"/>
    <property type="evidence" value="ECO:0007669"/>
    <property type="project" value="TreeGrafter"/>
</dbReference>